<gene>
    <name evidence="4" type="ORF">HZZ10_14420</name>
</gene>
<evidence type="ECO:0000313" key="4">
    <source>
        <dbReference type="EMBL" id="NYS94710.1"/>
    </source>
</evidence>
<dbReference type="InterPro" id="IPR002656">
    <property type="entry name" value="Acyl_transf_3_dom"/>
</dbReference>
<sequence length="431" mass="46325">MSTTPEAPHGRDAVPAAPAPVEPAPTSPAASSPALTSSAQTSSAPTSPAPRDRFADLLRTLALGAVVVGHWTMAAIGRDDDGGLAVDNILNIERWMWPLTWVLVLIPLFFFVGGFSNATSWSRVVERETARTGRTPSFGRLWGVFLRRRLSGLFLPLIPFVLLVAVAVGIALALGAPAGLTRTVAVVVVMPLWFVAVFAALAAVAPVMLRLHARYRWWVVVALSVAVVVVELVRIATDSSAVGTFNYLFVWGTAQQIGFAYADGSLQRMRRSTVAWWALLAFVALVAVTASPMWPESMIGLSGERSNFSPPGTVPLLLTLVQIPVALLLRPVVAPLLERPRVARVLDVASGASMRAFLWHLPVMVVVTGVLLLLHVPFPDPGSGAWWASRPLWYAVLGLSLWGVLAGTDRVRRRAGSGSRPREARERAGSR</sequence>
<keyword evidence="5" id="KW-1185">Reference proteome</keyword>
<name>A0A853EWB1_9MICO</name>
<evidence type="ECO:0000259" key="3">
    <source>
        <dbReference type="Pfam" id="PF01757"/>
    </source>
</evidence>
<feature type="transmembrane region" description="Helical" evidence="2">
    <location>
        <begin position="384"/>
        <end position="405"/>
    </location>
</feature>
<feature type="transmembrane region" description="Helical" evidence="2">
    <location>
        <begin position="357"/>
        <end position="378"/>
    </location>
</feature>
<feature type="region of interest" description="Disordered" evidence="1">
    <location>
        <begin position="1"/>
        <end position="49"/>
    </location>
</feature>
<feature type="transmembrane region" description="Helical" evidence="2">
    <location>
        <begin position="314"/>
        <end position="337"/>
    </location>
</feature>
<dbReference type="Proteomes" id="UP000561011">
    <property type="component" value="Unassembled WGS sequence"/>
</dbReference>
<dbReference type="AlphaFoldDB" id="A0A853EWB1"/>
<reference evidence="4 5" key="1">
    <citation type="submission" date="2020-07" db="EMBL/GenBank/DDBJ databases">
        <title>MOT database genomes.</title>
        <authorList>
            <person name="Joseph S."/>
            <person name="Aduse-Opoku J."/>
            <person name="Hashim A."/>
            <person name="Wade W."/>
            <person name="Curtis M."/>
        </authorList>
    </citation>
    <scope>NUCLEOTIDE SEQUENCE [LARGE SCALE GENOMIC DNA]</scope>
    <source>
        <strain evidence="4 5">DSM 100099</strain>
    </source>
</reference>
<dbReference type="GO" id="GO:0016747">
    <property type="term" value="F:acyltransferase activity, transferring groups other than amino-acyl groups"/>
    <property type="evidence" value="ECO:0007669"/>
    <property type="project" value="InterPro"/>
</dbReference>
<feature type="transmembrane region" description="Helical" evidence="2">
    <location>
        <begin position="217"/>
        <end position="236"/>
    </location>
</feature>
<keyword evidence="2" id="KW-0812">Transmembrane</keyword>
<feature type="transmembrane region" description="Helical" evidence="2">
    <location>
        <begin position="57"/>
        <end position="76"/>
    </location>
</feature>
<organism evidence="4 5">
    <name type="scientific">Sanguibacter inulinus</name>
    <dbReference type="NCBI Taxonomy" id="60922"/>
    <lineage>
        <taxon>Bacteria</taxon>
        <taxon>Bacillati</taxon>
        <taxon>Actinomycetota</taxon>
        <taxon>Actinomycetes</taxon>
        <taxon>Micrococcales</taxon>
        <taxon>Sanguibacteraceae</taxon>
        <taxon>Sanguibacter</taxon>
    </lineage>
</organism>
<comment type="caution">
    <text evidence="4">The sequence shown here is derived from an EMBL/GenBank/DDBJ whole genome shotgun (WGS) entry which is preliminary data.</text>
</comment>
<protein>
    <submittedName>
        <fullName evidence="4">Acyltransferase family protein</fullName>
    </submittedName>
</protein>
<evidence type="ECO:0000256" key="1">
    <source>
        <dbReference type="SAM" id="MobiDB-lite"/>
    </source>
</evidence>
<keyword evidence="4" id="KW-0012">Acyltransferase</keyword>
<dbReference type="RefSeq" id="WP_179914039.1">
    <property type="nucleotide sequence ID" value="NZ_JACBYE010000041.1"/>
</dbReference>
<keyword evidence="2" id="KW-0472">Membrane</keyword>
<evidence type="ECO:0000313" key="5">
    <source>
        <dbReference type="Proteomes" id="UP000561011"/>
    </source>
</evidence>
<proteinExistence type="predicted"/>
<dbReference type="EMBL" id="JACBYE010000041">
    <property type="protein sequence ID" value="NYS94710.1"/>
    <property type="molecule type" value="Genomic_DNA"/>
</dbReference>
<feature type="compositionally biased region" description="Low complexity" evidence="1">
    <location>
        <begin position="27"/>
        <end position="46"/>
    </location>
</feature>
<accession>A0A853EWB1</accession>
<feature type="transmembrane region" description="Helical" evidence="2">
    <location>
        <begin position="153"/>
        <end position="178"/>
    </location>
</feature>
<keyword evidence="4" id="KW-0808">Transferase</keyword>
<keyword evidence="2" id="KW-1133">Transmembrane helix</keyword>
<feature type="transmembrane region" description="Helical" evidence="2">
    <location>
        <begin position="242"/>
        <end position="262"/>
    </location>
</feature>
<feature type="transmembrane region" description="Helical" evidence="2">
    <location>
        <begin position="96"/>
        <end position="115"/>
    </location>
</feature>
<evidence type="ECO:0000256" key="2">
    <source>
        <dbReference type="SAM" id="Phobius"/>
    </source>
</evidence>
<dbReference type="Pfam" id="PF01757">
    <property type="entry name" value="Acyl_transf_3"/>
    <property type="match status" value="1"/>
</dbReference>
<feature type="compositionally biased region" description="Pro residues" evidence="1">
    <location>
        <begin position="17"/>
        <end position="26"/>
    </location>
</feature>
<feature type="transmembrane region" description="Helical" evidence="2">
    <location>
        <begin position="274"/>
        <end position="294"/>
    </location>
</feature>
<feature type="domain" description="Acyltransferase 3" evidence="3">
    <location>
        <begin position="54"/>
        <end position="405"/>
    </location>
</feature>
<feature type="transmembrane region" description="Helical" evidence="2">
    <location>
        <begin position="184"/>
        <end position="205"/>
    </location>
</feature>